<dbReference type="EMBL" id="PDLM01000004">
    <property type="protein sequence ID" value="RDW80222.1"/>
    <property type="molecule type" value="Genomic_DNA"/>
</dbReference>
<feature type="region of interest" description="Disordered" evidence="1">
    <location>
        <begin position="1"/>
        <end position="71"/>
    </location>
</feature>
<name>A0A3D8S1N3_9HELO</name>
<proteinExistence type="predicted"/>
<evidence type="ECO:0000313" key="2">
    <source>
        <dbReference type="EMBL" id="RDW80222.1"/>
    </source>
</evidence>
<protein>
    <submittedName>
        <fullName evidence="2">Uncharacterized protein</fullName>
    </submittedName>
</protein>
<reference evidence="2 3" key="1">
    <citation type="journal article" date="2018" name="IMA Fungus">
        <title>IMA Genome-F 9: Draft genome sequence of Annulohypoxylon stygium, Aspergillus mulundensis, Berkeleyomyces basicola (syn. Thielaviopsis basicola), Ceratocystis smalleyi, two Cercospora beticola strains, Coleophoma cylindrospora, Fusarium fracticaudum, Phialophora cf. hyalina, and Morchella septimelata.</title>
        <authorList>
            <person name="Wingfield B.D."/>
            <person name="Bills G.F."/>
            <person name="Dong Y."/>
            <person name="Huang W."/>
            <person name="Nel W.J."/>
            <person name="Swalarsk-Parry B.S."/>
            <person name="Vaghefi N."/>
            <person name="Wilken P.M."/>
            <person name="An Z."/>
            <person name="de Beer Z.W."/>
            <person name="De Vos L."/>
            <person name="Chen L."/>
            <person name="Duong T.A."/>
            <person name="Gao Y."/>
            <person name="Hammerbacher A."/>
            <person name="Kikkert J.R."/>
            <person name="Li Y."/>
            <person name="Li H."/>
            <person name="Li K."/>
            <person name="Li Q."/>
            <person name="Liu X."/>
            <person name="Ma X."/>
            <person name="Naidoo K."/>
            <person name="Pethybridge S.J."/>
            <person name="Sun J."/>
            <person name="Steenkamp E.T."/>
            <person name="van der Nest M.A."/>
            <person name="van Wyk S."/>
            <person name="Wingfield M.J."/>
            <person name="Xiong C."/>
            <person name="Yue Q."/>
            <person name="Zhang X."/>
        </authorList>
    </citation>
    <scope>NUCLEOTIDE SEQUENCE [LARGE SCALE GENOMIC DNA]</scope>
    <source>
        <strain evidence="2 3">BP6252</strain>
    </source>
</reference>
<comment type="caution">
    <text evidence="2">The sequence shown here is derived from an EMBL/GenBank/DDBJ whole genome shotgun (WGS) entry which is preliminary data.</text>
</comment>
<feature type="compositionally biased region" description="Basic and acidic residues" evidence="1">
    <location>
        <begin position="32"/>
        <end position="41"/>
    </location>
</feature>
<evidence type="ECO:0000256" key="1">
    <source>
        <dbReference type="SAM" id="MobiDB-lite"/>
    </source>
</evidence>
<evidence type="ECO:0000313" key="3">
    <source>
        <dbReference type="Proteomes" id="UP000256645"/>
    </source>
</evidence>
<gene>
    <name evidence="2" type="ORF">BP6252_04860</name>
</gene>
<dbReference type="Proteomes" id="UP000256645">
    <property type="component" value="Unassembled WGS sequence"/>
</dbReference>
<keyword evidence="3" id="KW-1185">Reference proteome</keyword>
<sequence>MALDEAKSKASCTRISPSKPGPAENTQHKQKGSHEHARDGSNYRTVPRPWLHKPEGTNSNAPMPSANFAPSPMIELATSPRMTPSQLEIQTFAATKCYSPLSAWVEELPCSQPFHNLGAVRVPGAEPASLKSGASVEYDINAWSTVYYDPSNQDERA</sequence>
<dbReference type="AlphaFoldDB" id="A0A3D8S1N3"/>
<accession>A0A3D8S1N3</accession>
<organism evidence="2 3">
    <name type="scientific">Coleophoma cylindrospora</name>
    <dbReference type="NCBI Taxonomy" id="1849047"/>
    <lineage>
        <taxon>Eukaryota</taxon>
        <taxon>Fungi</taxon>
        <taxon>Dikarya</taxon>
        <taxon>Ascomycota</taxon>
        <taxon>Pezizomycotina</taxon>
        <taxon>Leotiomycetes</taxon>
        <taxon>Helotiales</taxon>
        <taxon>Dermateaceae</taxon>
        <taxon>Coleophoma</taxon>
    </lineage>
</organism>